<dbReference type="InterPro" id="IPR005835">
    <property type="entry name" value="NTP_transferase_dom"/>
</dbReference>
<dbReference type="Proteomes" id="UP000178121">
    <property type="component" value="Unassembled WGS sequence"/>
</dbReference>
<comment type="catalytic activity">
    <reaction evidence="5">
        <text>alpha-D-glucose 1-phosphate + UTP + H(+) = UDP-alpha-D-glucose + diphosphate</text>
        <dbReference type="Rhea" id="RHEA:19889"/>
        <dbReference type="ChEBI" id="CHEBI:15378"/>
        <dbReference type="ChEBI" id="CHEBI:33019"/>
        <dbReference type="ChEBI" id="CHEBI:46398"/>
        <dbReference type="ChEBI" id="CHEBI:58601"/>
        <dbReference type="ChEBI" id="CHEBI:58885"/>
        <dbReference type="EC" id="2.7.7.9"/>
    </reaction>
</comment>
<dbReference type="AlphaFoldDB" id="A0A1G2MBK5"/>
<dbReference type="PANTHER" id="PTHR43197:SF1">
    <property type="entry name" value="UTP--GLUCOSE-1-PHOSPHATE URIDYLYLTRANSFERASE"/>
    <property type="match status" value="1"/>
</dbReference>
<accession>A0A1G2MBK5</accession>
<evidence type="ECO:0000313" key="7">
    <source>
        <dbReference type="EMBL" id="OHA20529.1"/>
    </source>
</evidence>
<dbReference type="SUPFAM" id="SSF53448">
    <property type="entry name" value="Nucleotide-diphospho-sugar transferases"/>
    <property type="match status" value="1"/>
</dbReference>
<comment type="caution">
    <text evidence="7">The sequence shown here is derived from an EMBL/GenBank/DDBJ whole genome shotgun (WGS) entry which is preliminary data.</text>
</comment>
<dbReference type="GO" id="GO:0003983">
    <property type="term" value="F:UTP:glucose-1-phosphate uridylyltransferase activity"/>
    <property type="evidence" value="ECO:0007669"/>
    <property type="project" value="UniProtKB-EC"/>
</dbReference>
<dbReference type="InterPro" id="IPR005771">
    <property type="entry name" value="GalU_uridylyltTrfase_bac/arc"/>
</dbReference>
<dbReference type="Gene3D" id="3.90.550.10">
    <property type="entry name" value="Spore Coat Polysaccharide Biosynthesis Protein SpsA, Chain A"/>
    <property type="match status" value="1"/>
</dbReference>
<organism evidence="7 8">
    <name type="scientific">Candidatus Taylorbacteria bacterium RIFCSPHIGHO2_01_FULL_51_15</name>
    <dbReference type="NCBI Taxonomy" id="1802304"/>
    <lineage>
        <taxon>Bacteria</taxon>
        <taxon>Candidatus Tayloriibacteriota</taxon>
    </lineage>
</organism>
<keyword evidence="3" id="KW-0808">Transferase</keyword>
<dbReference type="InterPro" id="IPR029044">
    <property type="entry name" value="Nucleotide-diphossugar_trans"/>
</dbReference>
<evidence type="ECO:0000313" key="8">
    <source>
        <dbReference type="Proteomes" id="UP000178121"/>
    </source>
</evidence>
<proteinExistence type="inferred from homology"/>
<reference evidence="7 8" key="1">
    <citation type="journal article" date="2016" name="Nat. Commun.">
        <title>Thousands of microbial genomes shed light on interconnected biogeochemical processes in an aquifer system.</title>
        <authorList>
            <person name="Anantharaman K."/>
            <person name="Brown C.T."/>
            <person name="Hug L.A."/>
            <person name="Sharon I."/>
            <person name="Castelle C.J."/>
            <person name="Probst A.J."/>
            <person name="Thomas B.C."/>
            <person name="Singh A."/>
            <person name="Wilkins M.J."/>
            <person name="Karaoz U."/>
            <person name="Brodie E.L."/>
            <person name="Williams K.H."/>
            <person name="Hubbard S.S."/>
            <person name="Banfield J.F."/>
        </authorList>
    </citation>
    <scope>NUCLEOTIDE SEQUENCE [LARGE SCALE GENOMIC DNA]</scope>
</reference>
<dbReference type="EMBL" id="MHRI01000029">
    <property type="protein sequence ID" value="OHA20529.1"/>
    <property type="molecule type" value="Genomic_DNA"/>
</dbReference>
<keyword evidence="4" id="KW-0548">Nucleotidyltransferase</keyword>
<dbReference type="GO" id="GO:0006011">
    <property type="term" value="P:UDP-alpha-D-glucose metabolic process"/>
    <property type="evidence" value="ECO:0007669"/>
    <property type="project" value="InterPro"/>
</dbReference>
<protein>
    <recommendedName>
        <fullName evidence="2">UTP--glucose-1-phosphate uridylyltransferase</fullName>
        <ecNumber evidence="2">2.7.7.9</ecNumber>
    </recommendedName>
</protein>
<dbReference type="Pfam" id="PF00483">
    <property type="entry name" value="NTP_transferase"/>
    <property type="match status" value="1"/>
</dbReference>
<evidence type="ECO:0000256" key="2">
    <source>
        <dbReference type="ARBA" id="ARBA00012415"/>
    </source>
</evidence>
<comment type="similarity">
    <text evidence="1">Belongs to the UDPGP type 2 family.</text>
</comment>
<evidence type="ECO:0000256" key="5">
    <source>
        <dbReference type="ARBA" id="ARBA00048128"/>
    </source>
</evidence>
<evidence type="ECO:0000256" key="1">
    <source>
        <dbReference type="ARBA" id="ARBA00006890"/>
    </source>
</evidence>
<gene>
    <name evidence="7" type="ORF">A2849_00865</name>
</gene>
<evidence type="ECO:0000256" key="4">
    <source>
        <dbReference type="ARBA" id="ARBA00022695"/>
    </source>
</evidence>
<sequence>MRKITKAIIPVAGLGTRFLPATKAQPKEMLPIVDKPAVQYLVEEAVASGITDIIFVTGREKRTIEDHFDVAPGLERTLEEQGKRESADLVRSISNLARFAYIRQKYPKGDGDALLTAGHLMENEPVAVLFGDDLILGKTPALKQLMSAYETYGTPIVALAKVSPAVASSKGMVKASNVDGHVFRVGEIVEKPALGKAPSNLALVGKYIITPEILTALRAVRPKEGEELRLAHALDAVARKSEVYGVELEGEWLDCGSKIGFLKATVRLGLEHPETKKEFKEFLKSLD</sequence>
<dbReference type="PANTHER" id="PTHR43197">
    <property type="entry name" value="UTP--GLUCOSE-1-PHOSPHATE URIDYLYLTRANSFERASE"/>
    <property type="match status" value="1"/>
</dbReference>
<evidence type="ECO:0000259" key="6">
    <source>
        <dbReference type="Pfam" id="PF00483"/>
    </source>
</evidence>
<feature type="domain" description="Nucleotidyl transferase" evidence="6">
    <location>
        <begin position="6"/>
        <end position="265"/>
    </location>
</feature>
<dbReference type="EC" id="2.7.7.9" evidence="2"/>
<evidence type="ECO:0000256" key="3">
    <source>
        <dbReference type="ARBA" id="ARBA00022679"/>
    </source>
</evidence>
<dbReference type="CDD" id="cd02541">
    <property type="entry name" value="UGPase_prokaryotic"/>
    <property type="match status" value="1"/>
</dbReference>
<name>A0A1G2MBK5_9BACT</name>